<protein>
    <submittedName>
        <fullName evidence="14">YegS/Rv2252/BmrU family lipid kinase</fullName>
    </submittedName>
</protein>
<evidence type="ECO:0000256" key="3">
    <source>
        <dbReference type="ARBA" id="ARBA00022516"/>
    </source>
</evidence>
<dbReference type="PANTHER" id="PTHR12358">
    <property type="entry name" value="SPHINGOSINE KINASE"/>
    <property type="match status" value="1"/>
</dbReference>
<keyword evidence="11" id="KW-0594">Phospholipid biosynthesis</keyword>
<evidence type="ECO:0000256" key="6">
    <source>
        <dbReference type="ARBA" id="ARBA00022741"/>
    </source>
</evidence>
<dbReference type="InterPro" id="IPR017438">
    <property type="entry name" value="ATP-NAD_kinase_N"/>
</dbReference>
<evidence type="ECO:0000256" key="11">
    <source>
        <dbReference type="ARBA" id="ARBA00023209"/>
    </source>
</evidence>
<keyword evidence="15" id="KW-1185">Reference proteome</keyword>
<dbReference type="Pfam" id="PF00781">
    <property type="entry name" value="DAGK_cat"/>
    <property type="match status" value="1"/>
</dbReference>
<dbReference type="InterPro" id="IPR050187">
    <property type="entry name" value="Lipid_Phosphate_FormReg"/>
</dbReference>
<comment type="similarity">
    <text evidence="2">Belongs to the diacylglycerol/lipid kinase family.</text>
</comment>
<keyword evidence="8" id="KW-0067">ATP-binding</keyword>
<evidence type="ECO:0000256" key="2">
    <source>
        <dbReference type="ARBA" id="ARBA00005983"/>
    </source>
</evidence>
<sequence length="317" mass="33208">MAAPPPDRHADSVRVSHVTVLANPHARHGAGRSIADTAVAEFAARGVQATVVIGRDAQDAAEQAGKEARGDCDGIVVVGGDGTIRLAIEATFGTGKPLGIIPAGSGNDVARNLDIPRDDVAAAVEVIVAGCTRSVDLGRVTFPDGQCALFSTVAATGFDASVTARAVEMSWPNGQARYTLAALRELIGLRSRHYEIRVDDLEVDDDLVFAAIGNTTSYGGGMQITPAASMTDGLMDLTLGRRPSRLARLTVARVFPKVFSGRHVDHPMVRTMRGKEIELYCDPPALVSIDGDVVGELPAVFEVTPGAATFFAPTPGR</sequence>
<gene>
    <name evidence="14" type="ORF">VZC37_16390</name>
</gene>
<dbReference type="EMBL" id="JAZDUF010000004">
    <property type="protein sequence ID" value="MEE3851922.1"/>
    <property type="molecule type" value="Genomic_DNA"/>
</dbReference>
<evidence type="ECO:0000256" key="7">
    <source>
        <dbReference type="ARBA" id="ARBA00022777"/>
    </source>
</evidence>
<keyword evidence="12" id="KW-1208">Phospholipid metabolism</keyword>
<evidence type="ECO:0000256" key="1">
    <source>
        <dbReference type="ARBA" id="ARBA00001946"/>
    </source>
</evidence>
<dbReference type="SMART" id="SM00046">
    <property type="entry name" value="DAGKc"/>
    <property type="match status" value="1"/>
</dbReference>
<dbReference type="InterPro" id="IPR016064">
    <property type="entry name" value="NAD/diacylglycerol_kinase_sf"/>
</dbReference>
<dbReference type="Gene3D" id="3.40.50.10330">
    <property type="entry name" value="Probable inorganic polyphosphate/atp-NAD kinase, domain 1"/>
    <property type="match status" value="1"/>
</dbReference>
<dbReference type="InterPro" id="IPR001206">
    <property type="entry name" value="Diacylglycerol_kinase_cat_dom"/>
</dbReference>
<name>A0ABU7MFN4_9ACTN</name>
<evidence type="ECO:0000256" key="5">
    <source>
        <dbReference type="ARBA" id="ARBA00022723"/>
    </source>
</evidence>
<reference evidence="14 15" key="1">
    <citation type="submission" date="2024-01" db="EMBL/GenBank/DDBJ databases">
        <title>Draft genome sequence of Gordonia sp. LSe1-13.</title>
        <authorList>
            <person name="Suphannarot A."/>
            <person name="Mingma R."/>
        </authorList>
    </citation>
    <scope>NUCLEOTIDE SEQUENCE [LARGE SCALE GENOMIC DNA]</scope>
    <source>
        <strain evidence="14 15">LSe1-13</strain>
    </source>
</reference>
<dbReference type="InterPro" id="IPR045540">
    <property type="entry name" value="YegS/DAGK_C"/>
</dbReference>
<evidence type="ECO:0000256" key="10">
    <source>
        <dbReference type="ARBA" id="ARBA00023098"/>
    </source>
</evidence>
<keyword evidence="9" id="KW-0460">Magnesium</keyword>
<keyword evidence="10" id="KW-0443">Lipid metabolism</keyword>
<dbReference type="GO" id="GO:0016301">
    <property type="term" value="F:kinase activity"/>
    <property type="evidence" value="ECO:0007669"/>
    <property type="project" value="UniProtKB-KW"/>
</dbReference>
<dbReference type="SUPFAM" id="SSF111331">
    <property type="entry name" value="NAD kinase/diacylglycerol kinase-like"/>
    <property type="match status" value="1"/>
</dbReference>
<evidence type="ECO:0000259" key="13">
    <source>
        <dbReference type="PROSITE" id="PS50146"/>
    </source>
</evidence>
<proteinExistence type="inferred from homology"/>
<comment type="caution">
    <text evidence="14">The sequence shown here is derived from an EMBL/GenBank/DDBJ whole genome shotgun (WGS) entry which is preliminary data.</text>
</comment>
<dbReference type="RefSeq" id="WP_330433623.1">
    <property type="nucleotide sequence ID" value="NZ_JAZDUF010000004.1"/>
</dbReference>
<comment type="cofactor">
    <cofactor evidence="1">
        <name>Mg(2+)</name>
        <dbReference type="ChEBI" id="CHEBI:18420"/>
    </cofactor>
</comment>
<organism evidence="14 15">
    <name type="scientific">Gordonia sesuvii</name>
    <dbReference type="NCBI Taxonomy" id="3116777"/>
    <lineage>
        <taxon>Bacteria</taxon>
        <taxon>Bacillati</taxon>
        <taxon>Actinomycetota</taxon>
        <taxon>Actinomycetes</taxon>
        <taxon>Mycobacteriales</taxon>
        <taxon>Gordoniaceae</taxon>
        <taxon>Gordonia</taxon>
    </lineage>
</organism>
<evidence type="ECO:0000256" key="9">
    <source>
        <dbReference type="ARBA" id="ARBA00022842"/>
    </source>
</evidence>
<keyword evidence="4" id="KW-0808">Transferase</keyword>
<evidence type="ECO:0000256" key="4">
    <source>
        <dbReference type="ARBA" id="ARBA00022679"/>
    </source>
</evidence>
<evidence type="ECO:0000256" key="8">
    <source>
        <dbReference type="ARBA" id="ARBA00022840"/>
    </source>
</evidence>
<evidence type="ECO:0000313" key="14">
    <source>
        <dbReference type="EMBL" id="MEE3851922.1"/>
    </source>
</evidence>
<keyword evidence="6" id="KW-0547">Nucleotide-binding</keyword>
<keyword evidence="7 14" id="KW-0418">Kinase</keyword>
<dbReference type="Proteomes" id="UP001347146">
    <property type="component" value="Unassembled WGS sequence"/>
</dbReference>
<dbReference type="Gene3D" id="2.60.200.40">
    <property type="match status" value="1"/>
</dbReference>
<dbReference type="Pfam" id="PF19279">
    <property type="entry name" value="YegS_C"/>
    <property type="match status" value="1"/>
</dbReference>
<dbReference type="NCBIfam" id="TIGR00147">
    <property type="entry name" value="YegS/Rv2252/BmrU family lipid kinase"/>
    <property type="match status" value="1"/>
</dbReference>
<evidence type="ECO:0000313" key="15">
    <source>
        <dbReference type="Proteomes" id="UP001347146"/>
    </source>
</evidence>
<evidence type="ECO:0000256" key="12">
    <source>
        <dbReference type="ARBA" id="ARBA00023264"/>
    </source>
</evidence>
<keyword evidence="3" id="KW-0444">Lipid biosynthesis</keyword>
<feature type="domain" description="DAGKc" evidence="13">
    <location>
        <begin position="13"/>
        <end position="144"/>
    </location>
</feature>
<dbReference type="PANTHER" id="PTHR12358:SF106">
    <property type="entry name" value="LIPID KINASE YEGS"/>
    <property type="match status" value="1"/>
</dbReference>
<dbReference type="PROSITE" id="PS50146">
    <property type="entry name" value="DAGK"/>
    <property type="match status" value="1"/>
</dbReference>
<keyword evidence="5" id="KW-0479">Metal-binding</keyword>
<accession>A0ABU7MFN4</accession>
<dbReference type="InterPro" id="IPR005218">
    <property type="entry name" value="Diacylglycerol/lipid_kinase"/>
</dbReference>